<evidence type="ECO:0000313" key="2">
    <source>
        <dbReference type="Proteomes" id="UP001606301"/>
    </source>
</evidence>
<organism evidence="1 2">
    <name type="scientific">Pelomonas margarita</name>
    <dbReference type="NCBI Taxonomy" id="3299031"/>
    <lineage>
        <taxon>Bacteria</taxon>
        <taxon>Pseudomonadati</taxon>
        <taxon>Pseudomonadota</taxon>
        <taxon>Betaproteobacteria</taxon>
        <taxon>Burkholderiales</taxon>
        <taxon>Sphaerotilaceae</taxon>
        <taxon>Roseateles</taxon>
    </lineage>
</organism>
<evidence type="ECO:0000313" key="1">
    <source>
        <dbReference type="EMBL" id="MFG6440012.1"/>
    </source>
</evidence>
<accession>A0ABW7FG51</accession>
<dbReference type="RefSeq" id="WP_394395826.1">
    <property type="nucleotide sequence ID" value="NZ_JBIGHW010000002.1"/>
</dbReference>
<proteinExistence type="predicted"/>
<sequence>MIAVKQVRTPLDFDAKVKTPGNAWLAANPSTPRPPALWAPFTEALASGFEERCGYGAMFVPADGTVDHFLSVKHHRALSYEWGNYRYVSAAINASKKNADDTVLDPYEVGDGWFEIILPSLQLCTTDRVPQAARAKAEFTLTRLKLRDGEKVIRQRRAWYRLYLDGKLTLDGLAQVAPLIAVAVRRQTGAVP</sequence>
<comment type="caution">
    <text evidence="1">The sequence shown here is derived from an EMBL/GenBank/DDBJ whole genome shotgun (WGS) entry which is preliminary data.</text>
</comment>
<keyword evidence="2" id="KW-1185">Reference proteome</keyword>
<dbReference type="EMBL" id="JBIGHW010000002">
    <property type="protein sequence ID" value="MFG6440012.1"/>
    <property type="molecule type" value="Genomic_DNA"/>
</dbReference>
<name>A0ABW7FG51_9BURK</name>
<protein>
    <submittedName>
        <fullName evidence="1">Uncharacterized protein</fullName>
    </submittedName>
</protein>
<reference evidence="1 2" key="1">
    <citation type="submission" date="2024-08" db="EMBL/GenBank/DDBJ databases">
        <authorList>
            <person name="Lu H."/>
        </authorList>
    </citation>
    <scope>NUCLEOTIDE SEQUENCE [LARGE SCALE GENOMIC DNA]</scope>
    <source>
        <strain evidence="1 2">LKC17W</strain>
    </source>
</reference>
<dbReference type="Proteomes" id="UP001606301">
    <property type="component" value="Unassembled WGS sequence"/>
</dbReference>
<gene>
    <name evidence="1" type="ORF">ACG0Z3_04895</name>
</gene>